<dbReference type="AlphaFoldDB" id="A0A382TJ41"/>
<evidence type="ECO:0000313" key="1">
    <source>
        <dbReference type="EMBL" id="SVD21441.1"/>
    </source>
</evidence>
<name>A0A382TJ41_9ZZZZ</name>
<sequence length="33" mass="3867">MHPLLKELLTNAENKIHVVEFIVDHSRSQIQLI</sequence>
<protein>
    <submittedName>
        <fullName evidence="1">Uncharacterized protein</fullName>
    </submittedName>
</protein>
<dbReference type="EMBL" id="UINC01136581">
    <property type="protein sequence ID" value="SVD21441.1"/>
    <property type="molecule type" value="Genomic_DNA"/>
</dbReference>
<gene>
    <name evidence="1" type="ORF">METZ01_LOCUS374295</name>
</gene>
<proteinExistence type="predicted"/>
<feature type="non-terminal residue" evidence="1">
    <location>
        <position position="33"/>
    </location>
</feature>
<accession>A0A382TJ41</accession>
<organism evidence="1">
    <name type="scientific">marine metagenome</name>
    <dbReference type="NCBI Taxonomy" id="408172"/>
    <lineage>
        <taxon>unclassified sequences</taxon>
        <taxon>metagenomes</taxon>
        <taxon>ecological metagenomes</taxon>
    </lineage>
</organism>
<feature type="non-terminal residue" evidence="1">
    <location>
        <position position="1"/>
    </location>
</feature>
<reference evidence="1" key="1">
    <citation type="submission" date="2018-05" db="EMBL/GenBank/DDBJ databases">
        <authorList>
            <person name="Lanie J.A."/>
            <person name="Ng W.-L."/>
            <person name="Kazmierczak K.M."/>
            <person name="Andrzejewski T.M."/>
            <person name="Davidsen T.M."/>
            <person name="Wayne K.J."/>
            <person name="Tettelin H."/>
            <person name="Glass J.I."/>
            <person name="Rusch D."/>
            <person name="Podicherti R."/>
            <person name="Tsui H.-C.T."/>
            <person name="Winkler M.E."/>
        </authorList>
    </citation>
    <scope>NUCLEOTIDE SEQUENCE</scope>
</reference>